<dbReference type="InterPro" id="IPR003140">
    <property type="entry name" value="PLipase/COase/thioEstase"/>
</dbReference>
<keyword evidence="6" id="KW-0963">Cytoplasm</keyword>
<gene>
    <name evidence="14" type="ORF">OIDMADRAFT_156327</name>
</gene>
<evidence type="ECO:0000256" key="10">
    <source>
        <dbReference type="ARBA" id="ARBA00029392"/>
    </source>
</evidence>
<evidence type="ECO:0000313" key="14">
    <source>
        <dbReference type="EMBL" id="KIN04406.1"/>
    </source>
</evidence>
<reference evidence="15" key="2">
    <citation type="submission" date="2015-01" db="EMBL/GenBank/DDBJ databases">
        <title>Evolutionary Origins and Diversification of the Mycorrhizal Mutualists.</title>
        <authorList>
            <consortium name="DOE Joint Genome Institute"/>
            <consortium name="Mycorrhizal Genomics Consortium"/>
            <person name="Kohler A."/>
            <person name="Kuo A."/>
            <person name="Nagy L.G."/>
            <person name="Floudas D."/>
            <person name="Copeland A."/>
            <person name="Barry K.W."/>
            <person name="Cichocki N."/>
            <person name="Veneault-Fourrey C."/>
            <person name="LaButti K."/>
            <person name="Lindquist E.A."/>
            <person name="Lipzen A."/>
            <person name="Lundell T."/>
            <person name="Morin E."/>
            <person name="Murat C."/>
            <person name="Riley R."/>
            <person name="Ohm R."/>
            <person name="Sun H."/>
            <person name="Tunlid A."/>
            <person name="Henrissat B."/>
            <person name="Grigoriev I.V."/>
            <person name="Hibbett D.S."/>
            <person name="Martin F."/>
        </authorList>
    </citation>
    <scope>NUCLEOTIDE SEQUENCE [LARGE SCALE GENOMIC DNA]</scope>
    <source>
        <strain evidence="15">Zn</strain>
    </source>
</reference>
<keyword evidence="9" id="KW-0443">Lipid metabolism</keyword>
<dbReference type="InterPro" id="IPR029058">
    <property type="entry name" value="AB_hydrolase_fold"/>
</dbReference>
<dbReference type="FunCoup" id="A0A0C3H842">
    <property type="interactions" value="491"/>
</dbReference>
<keyword evidence="5" id="KW-0719">Serine esterase</keyword>
<evidence type="ECO:0000256" key="3">
    <source>
        <dbReference type="ARBA" id="ARBA00012423"/>
    </source>
</evidence>
<dbReference type="PANTHER" id="PTHR10655:SF17">
    <property type="entry name" value="LYSOPHOSPHOLIPASE-LIKE PROTEIN 1"/>
    <property type="match status" value="1"/>
</dbReference>
<sequence>MPPSSPTSLIIPAVKKHTATVIMAHGLGDSGAGWISLAENWRRRSKFEEVKFIFPNAPTIPITVNFGMAMPGWYDILSFSDVQEDQDEPGILKSQRYFHSLISSEIESGIPSDRIVLGGFSQGGAMSIFSGITSEKKLGGIFGLSSYLLLHKKLPELTKKGANKETPIFMGQGDSDPLIRPEWGRKTAQELKKLGYAVDLKIYPGLQHSATPEEIDDVEKYLNERIPPQGDKTSL</sequence>
<dbReference type="GO" id="GO:0008474">
    <property type="term" value="F:palmitoyl-(protein) hydrolase activity"/>
    <property type="evidence" value="ECO:0007669"/>
    <property type="project" value="UniProtKB-EC"/>
</dbReference>
<evidence type="ECO:0000256" key="7">
    <source>
        <dbReference type="ARBA" id="ARBA00022801"/>
    </source>
</evidence>
<dbReference type="InParanoid" id="A0A0C3H842"/>
<keyword evidence="7" id="KW-0378">Hydrolase</keyword>
<dbReference type="EC" id="3.1.2.22" evidence="3"/>
<evidence type="ECO:0000259" key="13">
    <source>
        <dbReference type="Pfam" id="PF02230"/>
    </source>
</evidence>
<protein>
    <recommendedName>
        <fullName evidence="4">Acyl-protein thioesterase 1</fullName>
        <ecNumber evidence="3">3.1.2.22</ecNumber>
    </recommendedName>
    <alternativeName>
        <fullName evidence="11">Palmitoyl-protein hydrolase</fullName>
    </alternativeName>
</protein>
<keyword evidence="15" id="KW-1185">Reference proteome</keyword>
<dbReference type="GO" id="GO:0006631">
    <property type="term" value="P:fatty acid metabolic process"/>
    <property type="evidence" value="ECO:0007669"/>
    <property type="project" value="UniProtKB-KW"/>
</dbReference>
<dbReference type="GO" id="GO:0052689">
    <property type="term" value="F:carboxylic ester hydrolase activity"/>
    <property type="evidence" value="ECO:0007669"/>
    <property type="project" value="UniProtKB-KW"/>
</dbReference>
<evidence type="ECO:0000256" key="8">
    <source>
        <dbReference type="ARBA" id="ARBA00022832"/>
    </source>
</evidence>
<name>A0A0C3H842_OIDMZ</name>
<accession>A0A0C3H842</accession>
<dbReference type="OrthoDB" id="2418081at2759"/>
<proteinExistence type="inferred from homology"/>
<comment type="subcellular location">
    <subcellularLocation>
        <location evidence="1">Cytoplasm</location>
    </subcellularLocation>
</comment>
<reference evidence="14 15" key="1">
    <citation type="submission" date="2014-04" db="EMBL/GenBank/DDBJ databases">
        <authorList>
            <consortium name="DOE Joint Genome Institute"/>
            <person name="Kuo A."/>
            <person name="Martino E."/>
            <person name="Perotto S."/>
            <person name="Kohler A."/>
            <person name="Nagy L.G."/>
            <person name="Floudas D."/>
            <person name="Copeland A."/>
            <person name="Barry K.W."/>
            <person name="Cichocki N."/>
            <person name="Veneault-Fourrey C."/>
            <person name="LaButti K."/>
            <person name="Lindquist E.A."/>
            <person name="Lipzen A."/>
            <person name="Lundell T."/>
            <person name="Morin E."/>
            <person name="Murat C."/>
            <person name="Sun H."/>
            <person name="Tunlid A."/>
            <person name="Henrissat B."/>
            <person name="Grigoriev I.V."/>
            <person name="Hibbett D.S."/>
            <person name="Martin F."/>
            <person name="Nordberg H.P."/>
            <person name="Cantor M.N."/>
            <person name="Hua S.X."/>
        </authorList>
    </citation>
    <scope>NUCLEOTIDE SEQUENCE [LARGE SCALE GENOMIC DNA]</scope>
    <source>
        <strain evidence="14 15">Zn</strain>
    </source>
</reference>
<feature type="domain" description="Phospholipase/carboxylesterase/thioesterase" evidence="13">
    <location>
        <begin position="9"/>
        <end position="224"/>
    </location>
</feature>
<evidence type="ECO:0000256" key="12">
    <source>
        <dbReference type="ARBA" id="ARBA00047337"/>
    </source>
</evidence>
<evidence type="ECO:0000256" key="6">
    <source>
        <dbReference type="ARBA" id="ARBA00022490"/>
    </source>
</evidence>
<evidence type="ECO:0000256" key="2">
    <source>
        <dbReference type="ARBA" id="ARBA00006499"/>
    </source>
</evidence>
<keyword evidence="8" id="KW-0276">Fatty acid metabolism</keyword>
<comment type="similarity">
    <text evidence="2">Belongs to the AB hydrolase superfamily. AB hydrolase 2 family.</text>
</comment>
<evidence type="ECO:0000313" key="15">
    <source>
        <dbReference type="Proteomes" id="UP000054321"/>
    </source>
</evidence>
<dbReference type="STRING" id="913774.A0A0C3H842"/>
<comment type="function">
    <text evidence="10">Hydrolyzes fatty acids from S-acylated cysteine residues in proteins with a strong preference for palmitoylated G-alpha proteins over other acyl substrates. Mediates the deacylation of G-alpha proteins such as GPA1 in vivo, but has weak or no activity toward palmitoylated Ras proteins. Has weak lysophospholipase activity in vitro; however such activity may not exist in vivo.</text>
</comment>
<evidence type="ECO:0000256" key="1">
    <source>
        <dbReference type="ARBA" id="ARBA00004496"/>
    </source>
</evidence>
<comment type="catalytic activity">
    <reaction evidence="12">
        <text>S-hexadecanoyl-L-cysteinyl-[protein] + H2O = L-cysteinyl-[protein] + hexadecanoate + H(+)</text>
        <dbReference type="Rhea" id="RHEA:19233"/>
        <dbReference type="Rhea" id="RHEA-COMP:10131"/>
        <dbReference type="Rhea" id="RHEA-COMP:11032"/>
        <dbReference type="ChEBI" id="CHEBI:7896"/>
        <dbReference type="ChEBI" id="CHEBI:15377"/>
        <dbReference type="ChEBI" id="CHEBI:15378"/>
        <dbReference type="ChEBI" id="CHEBI:29950"/>
        <dbReference type="ChEBI" id="CHEBI:74151"/>
        <dbReference type="EC" id="3.1.2.22"/>
    </reaction>
</comment>
<dbReference type="EMBL" id="KN832872">
    <property type="protein sequence ID" value="KIN04406.1"/>
    <property type="molecule type" value="Genomic_DNA"/>
</dbReference>
<dbReference type="Gene3D" id="3.40.50.1820">
    <property type="entry name" value="alpha/beta hydrolase"/>
    <property type="match status" value="1"/>
</dbReference>
<dbReference type="GO" id="GO:0005737">
    <property type="term" value="C:cytoplasm"/>
    <property type="evidence" value="ECO:0007669"/>
    <property type="project" value="UniProtKB-SubCell"/>
</dbReference>
<dbReference type="AlphaFoldDB" id="A0A0C3H842"/>
<dbReference type="SUPFAM" id="SSF53474">
    <property type="entry name" value="alpha/beta-Hydrolases"/>
    <property type="match status" value="1"/>
</dbReference>
<organism evidence="14 15">
    <name type="scientific">Oidiodendron maius (strain Zn)</name>
    <dbReference type="NCBI Taxonomy" id="913774"/>
    <lineage>
        <taxon>Eukaryota</taxon>
        <taxon>Fungi</taxon>
        <taxon>Dikarya</taxon>
        <taxon>Ascomycota</taxon>
        <taxon>Pezizomycotina</taxon>
        <taxon>Leotiomycetes</taxon>
        <taxon>Leotiomycetes incertae sedis</taxon>
        <taxon>Myxotrichaceae</taxon>
        <taxon>Oidiodendron</taxon>
    </lineage>
</organism>
<dbReference type="InterPro" id="IPR050565">
    <property type="entry name" value="LYPA1-2/EST-like"/>
</dbReference>
<dbReference type="Pfam" id="PF02230">
    <property type="entry name" value="Abhydrolase_2"/>
    <property type="match status" value="1"/>
</dbReference>
<dbReference type="HOGENOM" id="CLU_049413_3_8_1"/>
<dbReference type="FunFam" id="3.40.50.1820:FF:000010">
    <property type="entry name" value="Acyl-protein thioesterase 2"/>
    <property type="match status" value="1"/>
</dbReference>
<evidence type="ECO:0000256" key="4">
    <source>
        <dbReference type="ARBA" id="ARBA00014923"/>
    </source>
</evidence>
<dbReference type="Proteomes" id="UP000054321">
    <property type="component" value="Unassembled WGS sequence"/>
</dbReference>
<evidence type="ECO:0000256" key="5">
    <source>
        <dbReference type="ARBA" id="ARBA00022487"/>
    </source>
</evidence>
<evidence type="ECO:0000256" key="11">
    <source>
        <dbReference type="ARBA" id="ARBA00031195"/>
    </source>
</evidence>
<dbReference type="PANTHER" id="PTHR10655">
    <property type="entry name" value="LYSOPHOSPHOLIPASE-RELATED"/>
    <property type="match status" value="1"/>
</dbReference>
<evidence type="ECO:0000256" key="9">
    <source>
        <dbReference type="ARBA" id="ARBA00023098"/>
    </source>
</evidence>